<evidence type="ECO:0000313" key="3">
    <source>
        <dbReference type="Proteomes" id="UP000532311"/>
    </source>
</evidence>
<comment type="caution">
    <text evidence="2">The sequence shown here is derived from an EMBL/GenBank/DDBJ whole genome shotgun (WGS) entry which is preliminary data.</text>
</comment>
<feature type="compositionally biased region" description="Basic and acidic residues" evidence="1">
    <location>
        <begin position="255"/>
        <end position="277"/>
    </location>
</feature>
<gene>
    <name evidence="2" type="ORF">FGLOB1_11432</name>
</gene>
<reference evidence="2 3" key="1">
    <citation type="submission" date="2020-05" db="EMBL/GenBank/DDBJ databases">
        <title>Identification and distribution of gene clusters putatively required for synthesis of sphingolipid metabolism inhibitors in phylogenetically diverse species of the filamentous fungus Fusarium.</title>
        <authorList>
            <person name="Kim H.-S."/>
            <person name="Busman M."/>
            <person name="Brown D.W."/>
            <person name="Divon H."/>
            <person name="Uhlig S."/>
            <person name="Proctor R.H."/>
        </authorList>
    </citation>
    <scope>NUCLEOTIDE SEQUENCE [LARGE SCALE GENOMIC DNA]</scope>
    <source>
        <strain evidence="2 3">NRRL 26131</strain>
    </source>
</reference>
<name>A0A8H5XST4_9HYPO</name>
<dbReference type="Gene3D" id="1.10.287.1490">
    <property type="match status" value="1"/>
</dbReference>
<sequence length="277" mass="30392">MNGFGAKRVAPGWGTPLPLKTGILGENTTSTDQGSGVGEQHKIVEPEAAETKATVDTNKVSVLTEAETLPDEVRQDESDESHAPVDEVEATEQVANVSETVREVLDTFLRQQIQPLLVGISEKQAAVEASLKTVTSLANEVSKLEQQVTVLGAGLRSLSSDVREHKATEVADLTRALAKSEKDKKSLGAQLDTTKSELVGTRDEIASWRAERDDLLVQLEELQTKVDDLESQQVQSIGSSSSGAEAEKVSPTPETRQEDERRRRRQKERERQRRDLE</sequence>
<dbReference type="Proteomes" id="UP000532311">
    <property type="component" value="Unassembled WGS sequence"/>
</dbReference>
<accession>A0A8H5XST4</accession>
<feature type="region of interest" description="Disordered" evidence="1">
    <location>
        <begin position="227"/>
        <end position="277"/>
    </location>
</feature>
<feature type="region of interest" description="Disordered" evidence="1">
    <location>
        <begin position="1"/>
        <end position="39"/>
    </location>
</feature>
<feature type="compositionally biased region" description="Basic and acidic residues" evidence="1">
    <location>
        <begin position="71"/>
        <end position="85"/>
    </location>
</feature>
<dbReference type="AlphaFoldDB" id="A0A8H5XST4"/>
<dbReference type="EMBL" id="JAAQPF010000593">
    <property type="protein sequence ID" value="KAF5699324.1"/>
    <property type="molecule type" value="Genomic_DNA"/>
</dbReference>
<evidence type="ECO:0000256" key="1">
    <source>
        <dbReference type="SAM" id="MobiDB-lite"/>
    </source>
</evidence>
<evidence type="ECO:0000313" key="2">
    <source>
        <dbReference type="EMBL" id="KAF5699324.1"/>
    </source>
</evidence>
<feature type="non-terminal residue" evidence="2">
    <location>
        <position position="277"/>
    </location>
</feature>
<keyword evidence="3" id="KW-1185">Reference proteome</keyword>
<organism evidence="2 3">
    <name type="scientific">Fusarium globosum</name>
    <dbReference type="NCBI Taxonomy" id="78864"/>
    <lineage>
        <taxon>Eukaryota</taxon>
        <taxon>Fungi</taxon>
        <taxon>Dikarya</taxon>
        <taxon>Ascomycota</taxon>
        <taxon>Pezizomycotina</taxon>
        <taxon>Sordariomycetes</taxon>
        <taxon>Hypocreomycetidae</taxon>
        <taxon>Hypocreales</taxon>
        <taxon>Nectriaceae</taxon>
        <taxon>Fusarium</taxon>
        <taxon>Fusarium fujikuroi species complex</taxon>
    </lineage>
</organism>
<feature type="compositionally biased region" description="Low complexity" evidence="1">
    <location>
        <begin position="231"/>
        <end position="244"/>
    </location>
</feature>
<feature type="region of interest" description="Disordered" evidence="1">
    <location>
        <begin position="58"/>
        <end position="90"/>
    </location>
</feature>
<proteinExistence type="predicted"/>
<protein>
    <submittedName>
        <fullName evidence="2">Uncharacterized protein</fullName>
    </submittedName>
</protein>